<name>A0A5C4W9Y4_9ACTN</name>
<organism evidence="1 2">
    <name type="scientific">Nonomuraea phyllanthi</name>
    <dbReference type="NCBI Taxonomy" id="2219224"/>
    <lineage>
        <taxon>Bacteria</taxon>
        <taxon>Bacillati</taxon>
        <taxon>Actinomycetota</taxon>
        <taxon>Actinomycetes</taxon>
        <taxon>Streptosporangiales</taxon>
        <taxon>Streptosporangiaceae</taxon>
        <taxon>Nonomuraea</taxon>
    </lineage>
</organism>
<dbReference type="OrthoDB" id="3543860at2"/>
<dbReference type="AlphaFoldDB" id="A0A5C4W9Y4"/>
<gene>
    <name evidence="1" type="ORF">FH608_025630</name>
</gene>
<reference evidence="1 2" key="1">
    <citation type="submission" date="2019-10" db="EMBL/GenBank/DDBJ databases">
        <title>Nonomuraea sp. nov., isolated from Phyllanthus amarus.</title>
        <authorList>
            <person name="Klykleung N."/>
            <person name="Tanasupawat S."/>
        </authorList>
    </citation>
    <scope>NUCLEOTIDE SEQUENCE [LARGE SCALE GENOMIC DNA]</scope>
    <source>
        <strain evidence="1 2">PA1-10</strain>
    </source>
</reference>
<comment type="caution">
    <text evidence="1">The sequence shown here is derived from an EMBL/GenBank/DDBJ whole genome shotgun (WGS) entry which is preliminary data.</text>
</comment>
<sequence>MTGSRRPITLYLLALGPVLAAAYAGANLVAIKAAVRAQVASPEWEGALPGPDEMTALGTDVWRVVLMTALLAGALAVAYAVIGLLLRRGSRKRTFLFVLSGVLMVPYALAVFVALLNPVAGLAALYDTPGFTAGLPGWQGGTVVLLVVAALSQAIGLSAATGEGRRALAAESG</sequence>
<proteinExistence type="predicted"/>
<dbReference type="RefSeq" id="WP_139633127.1">
    <property type="nucleotide sequence ID" value="NZ_VDLX02000009.1"/>
</dbReference>
<dbReference type="Proteomes" id="UP000312512">
    <property type="component" value="Unassembled WGS sequence"/>
</dbReference>
<dbReference type="EMBL" id="VDLX02000009">
    <property type="protein sequence ID" value="KAB8192838.1"/>
    <property type="molecule type" value="Genomic_DNA"/>
</dbReference>
<evidence type="ECO:0000313" key="2">
    <source>
        <dbReference type="Proteomes" id="UP000312512"/>
    </source>
</evidence>
<accession>A0A5C4W9Y4</accession>
<protein>
    <submittedName>
        <fullName evidence="1">Uncharacterized protein</fullName>
    </submittedName>
</protein>
<evidence type="ECO:0000313" key="1">
    <source>
        <dbReference type="EMBL" id="KAB8192838.1"/>
    </source>
</evidence>
<keyword evidence="2" id="KW-1185">Reference proteome</keyword>